<evidence type="ECO:0000313" key="1">
    <source>
        <dbReference type="EMBL" id="JAD47626.1"/>
    </source>
</evidence>
<dbReference type="EMBL" id="GBRH01250269">
    <property type="protein sequence ID" value="JAD47626.1"/>
    <property type="molecule type" value="Transcribed_RNA"/>
</dbReference>
<reference evidence="1" key="2">
    <citation type="journal article" date="2015" name="Data Brief">
        <title>Shoot transcriptome of the giant reed, Arundo donax.</title>
        <authorList>
            <person name="Barrero R.A."/>
            <person name="Guerrero F.D."/>
            <person name="Moolhuijzen P."/>
            <person name="Goolsby J.A."/>
            <person name="Tidwell J."/>
            <person name="Bellgard S.E."/>
            <person name="Bellgard M.I."/>
        </authorList>
    </citation>
    <scope>NUCLEOTIDE SEQUENCE</scope>
    <source>
        <tissue evidence="1">Shoot tissue taken approximately 20 cm above the soil surface</tissue>
    </source>
</reference>
<accession>A0A0A9A990</accession>
<protein>
    <submittedName>
        <fullName evidence="1">Uncharacterized protein</fullName>
    </submittedName>
</protein>
<organism evidence="1">
    <name type="scientific">Arundo donax</name>
    <name type="common">Giant reed</name>
    <name type="synonym">Donax arundinaceus</name>
    <dbReference type="NCBI Taxonomy" id="35708"/>
    <lineage>
        <taxon>Eukaryota</taxon>
        <taxon>Viridiplantae</taxon>
        <taxon>Streptophyta</taxon>
        <taxon>Embryophyta</taxon>
        <taxon>Tracheophyta</taxon>
        <taxon>Spermatophyta</taxon>
        <taxon>Magnoliopsida</taxon>
        <taxon>Liliopsida</taxon>
        <taxon>Poales</taxon>
        <taxon>Poaceae</taxon>
        <taxon>PACMAD clade</taxon>
        <taxon>Arundinoideae</taxon>
        <taxon>Arundineae</taxon>
        <taxon>Arundo</taxon>
    </lineage>
</organism>
<reference evidence="1" key="1">
    <citation type="submission" date="2014-09" db="EMBL/GenBank/DDBJ databases">
        <authorList>
            <person name="Magalhaes I.L.F."/>
            <person name="Oliveira U."/>
            <person name="Santos F.R."/>
            <person name="Vidigal T.H.D.A."/>
            <person name="Brescovit A.D."/>
            <person name="Santos A.J."/>
        </authorList>
    </citation>
    <scope>NUCLEOTIDE SEQUENCE</scope>
    <source>
        <tissue evidence="1">Shoot tissue taken approximately 20 cm above the soil surface</tissue>
    </source>
</reference>
<dbReference type="AlphaFoldDB" id="A0A0A9A990"/>
<name>A0A0A9A990_ARUDO</name>
<sequence>MISMCRRRVGCNRRGRLSRRYRRRC</sequence>
<proteinExistence type="predicted"/>